<gene>
    <name evidence="6 7" type="primary">xseB</name>
    <name evidence="7" type="ORF">DSM104443_03854</name>
</gene>
<protein>
    <recommendedName>
        <fullName evidence="6">Exodeoxyribonuclease 7 small subunit</fullName>
        <ecNumber evidence="6">3.1.11.6</ecNumber>
    </recommendedName>
    <alternativeName>
        <fullName evidence="6">Exodeoxyribonuclease VII small subunit</fullName>
        <shortName evidence="6">Exonuclease VII small subunit</shortName>
    </alternativeName>
</protein>
<dbReference type="GO" id="GO:0008855">
    <property type="term" value="F:exodeoxyribonuclease VII activity"/>
    <property type="evidence" value="ECO:0007669"/>
    <property type="project" value="UniProtKB-UniRule"/>
</dbReference>
<evidence type="ECO:0000256" key="5">
    <source>
        <dbReference type="ARBA" id="ARBA00022839"/>
    </source>
</evidence>
<comment type="similarity">
    <text evidence="1 6">Belongs to the XseB family.</text>
</comment>
<evidence type="ECO:0000256" key="4">
    <source>
        <dbReference type="ARBA" id="ARBA00022801"/>
    </source>
</evidence>
<dbReference type="AlphaFoldDB" id="A0A6M4GZS9"/>
<dbReference type="RefSeq" id="WP_171095242.1">
    <property type="nucleotide sequence ID" value="NZ_CP053069.1"/>
</dbReference>
<organism evidence="7 8">
    <name type="scientific">Usitatibacter rugosus</name>
    <dbReference type="NCBI Taxonomy" id="2732067"/>
    <lineage>
        <taxon>Bacteria</taxon>
        <taxon>Pseudomonadati</taxon>
        <taxon>Pseudomonadota</taxon>
        <taxon>Betaproteobacteria</taxon>
        <taxon>Nitrosomonadales</taxon>
        <taxon>Usitatibacteraceae</taxon>
        <taxon>Usitatibacter</taxon>
    </lineage>
</organism>
<proteinExistence type="inferred from homology"/>
<comment type="function">
    <text evidence="6">Bidirectionally degrades single-stranded DNA into large acid-insoluble oligonucleotides, which are then degraded further into small acid-soluble oligonucleotides.</text>
</comment>
<evidence type="ECO:0000313" key="8">
    <source>
        <dbReference type="Proteomes" id="UP000501534"/>
    </source>
</evidence>
<dbReference type="PIRSF" id="PIRSF006488">
    <property type="entry name" value="Exonuc_VII_S"/>
    <property type="match status" value="1"/>
</dbReference>
<keyword evidence="3 6" id="KW-0540">Nuclease</keyword>
<sequence>MPTTPPPAGTDGLTFEKALEELDALVHRMEDGRLPLEESLVAYQRGAELIKFCESRLTDAQARIAILEGDSLQDLKTDAK</sequence>
<dbReference type="SUPFAM" id="SSF116842">
    <property type="entry name" value="XseB-like"/>
    <property type="match status" value="1"/>
</dbReference>
<keyword evidence="8" id="KW-1185">Reference proteome</keyword>
<dbReference type="Proteomes" id="UP000501534">
    <property type="component" value="Chromosome"/>
</dbReference>
<comment type="subcellular location">
    <subcellularLocation>
        <location evidence="6">Cytoplasm</location>
    </subcellularLocation>
</comment>
<keyword evidence="4 6" id="KW-0378">Hydrolase</keyword>
<evidence type="ECO:0000256" key="2">
    <source>
        <dbReference type="ARBA" id="ARBA00022490"/>
    </source>
</evidence>
<dbReference type="HAMAP" id="MF_00337">
    <property type="entry name" value="Exonuc_7_S"/>
    <property type="match status" value="1"/>
</dbReference>
<evidence type="ECO:0000256" key="3">
    <source>
        <dbReference type="ARBA" id="ARBA00022722"/>
    </source>
</evidence>
<dbReference type="PANTHER" id="PTHR34137:SF1">
    <property type="entry name" value="EXODEOXYRIBONUCLEASE 7 SMALL SUBUNIT"/>
    <property type="match status" value="1"/>
</dbReference>
<dbReference type="EC" id="3.1.11.6" evidence="6"/>
<evidence type="ECO:0000256" key="6">
    <source>
        <dbReference type="HAMAP-Rule" id="MF_00337"/>
    </source>
</evidence>
<keyword evidence="2 6" id="KW-0963">Cytoplasm</keyword>
<dbReference type="Gene3D" id="1.10.287.1040">
    <property type="entry name" value="Exonuclease VII, small subunit"/>
    <property type="match status" value="1"/>
</dbReference>
<dbReference type="PANTHER" id="PTHR34137">
    <property type="entry name" value="EXODEOXYRIBONUCLEASE 7 SMALL SUBUNIT"/>
    <property type="match status" value="1"/>
</dbReference>
<dbReference type="InterPro" id="IPR037004">
    <property type="entry name" value="Exonuc_VII_ssu_sf"/>
</dbReference>
<reference evidence="7 8" key="1">
    <citation type="submission" date="2020-04" db="EMBL/GenBank/DDBJ databases">
        <title>Usitatibacter rugosus gen. nov., sp. nov. and Usitatibacter palustris sp. nov., novel members of Usitatibacteraceae fam. nov. within the order Nitrosomonadales isolated from soil.</title>
        <authorList>
            <person name="Huber K.J."/>
            <person name="Neumann-Schaal M."/>
            <person name="Geppert A."/>
            <person name="Luckner M."/>
            <person name="Wanner G."/>
            <person name="Overmann J."/>
        </authorList>
    </citation>
    <scope>NUCLEOTIDE SEQUENCE [LARGE SCALE GENOMIC DNA]</scope>
    <source>
        <strain evidence="7 8">0125_3</strain>
    </source>
</reference>
<dbReference type="NCBIfam" id="TIGR01280">
    <property type="entry name" value="xseB"/>
    <property type="match status" value="1"/>
</dbReference>
<dbReference type="GO" id="GO:0005829">
    <property type="term" value="C:cytosol"/>
    <property type="evidence" value="ECO:0007669"/>
    <property type="project" value="TreeGrafter"/>
</dbReference>
<accession>A0A6M4GZS9</accession>
<comment type="subunit">
    <text evidence="6">Heterooligomer composed of large and small subunits.</text>
</comment>
<evidence type="ECO:0000256" key="1">
    <source>
        <dbReference type="ARBA" id="ARBA00009998"/>
    </source>
</evidence>
<comment type="catalytic activity">
    <reaction evidence="6">
        <text>Exonucleolytic cleavage in either 5'- to 3'- or 3'- to 5'-direction to yield nucleoside 5'-phosphates.</text>
        <dbReference type="EC" id="3.1.11.6"/>
    </reaction>
</comment>
<dbReference type="Pfam" id="PF02609">
    <property type="entry name" value="Exonuc_VII_S"/>
    <property type="match status" value="1"/>
</dbReference>
<dbReference type="GO" id="GO:0006308">
    <property type="term" value="P:DNA catabolic process"/>
    <property type="evidence" value="ECO:0007669"/>
    <property type="project" value="UniProtKB-UniRule"/>
</dbReference>
<evidence type="ECO:0000313" key="7">
    <source>
        <dbReference type="EMBL" id="QJR12761.1"/>
    </source>
</evidence>
<dbReference type="InterPro" id="IPR003761">
    <property type="entry name" value="Exonuc_VII_S"/>
</dbReference>
<dbReference type="GO" id="GO:0009318">
    <property type="term" value="C:exodeoxyribonuclease VII complex"/>
    <property type="evidence" value="ECO:0007669"/>
    <property type="project" value="UniProtKB-UniRule"/>
</dbReference>
<name>A0A6M4GZS9_9PROT</name>
<dbReference type="KEGG" id="uru:DSM104443_03854"/>
<dbReference type="EMBL" id="CP053069">
    <property type="protein sequence ID" value="QJR12761.1"/>
    <property type="molecule type" value="Genomic_DNA"/>
</dbReference>
<keyword evidence="5 6" id="KW-0269">Exonuclease</keyword>